<organism evidence="3 4">
    <name type="scientific">Sedimentibacter saalensis</name>
    <dbReference type="NCBI Taxonomy" id="130788"/>
    <lineage>
        <taxon>Bacteria</taxon>
        <taxon>Bacillati</taxon>
        <taxon>Bacillota</taxon>
        <taxon>Tissierellia</taxon>
        <taxon>Sedimentibacter</taxon>
    </lineage>
</organism>
<dbReference type="InterPro" id="IPR036873">
    <property type="entry name" value="Rhodanese-like_dom_sf"/>
</dbReference>
<dbReference type="Pfam" id="PF00581">
    <property type="entry name" value="Rhodanese"/>
    <property type="match status" value="1"/>
</dbReference>
<dbReference type="Proteomes" id="UP000315343">
    <property type="component" value="Unassembled WGS sequence"/>
</dbReference>
<dbReference type="AlphaFoldDB" id="A0A562J8Z3"/>
<dbReference type="NCBIfam" id="NF008752">
    <property type="entry name" value="PRK11784.1-4"/>
    <property type="match status" value="1"/>
</dbReference>
<evidence type="ECO:0000259" key="2">
    <source>
        <dbReference type="PROSITE" id="PS50206"/>
    </source>
</evidence>
<protein>
    <submittedName>
        <fullName evidence="3">tRNA 2-selenouridine synthase</fullName>
    </submittedName>
</protein>
<dbReference type="Gene3D" id="3.40.250.10">
    <property type="entry name" value="Rhodanese-like domain"/>
    <property type="match status" value="1"/>
</dbReference>
<dbReference type="GO" id="GO:0043828">
    <property type="term" value="F:tRNA 2-selenouridine synthase activity"/>
    <property type="evidence" value="ECO:0007669"/>
    <property type="project" value="InterPro"/>
</dbReference>
<dbReference type="PROSITE" id="PS50206">
    <property type="entry name" value="RHODANESE_3"/>
    <property type="match status" value="1"/>
</dbReference>
<evidence type="ECO:0000313" key="3">
    <source>
        <dbReference type="EMBL" id="TWH79404.1"/>
    </source>
</evidence>
<dbReference type="SMART" id="SM00450">
    <property type="entry name" value="RHOD"/>
    <property type="match status" value="1"/>
</dbReference>
<accession>A0A562J8Z3</accession>
<dbReference type="NCBIfam" id="NF008750">
    <property type="entry name" value="PRK11784.1-2"/>
    <property type="match status" value="1"/>
</dbReference>
<dbReference type="NCBIfam" id="TIGR03167">
    <property type="entry name" value="tRNA_sel_U_synt"/>
    <property type="match status" value="1"/>
</dbReference>
<dbReference type="InterPro" id="IPR001763">
    <property type="entry name" value="Rhodanese-like_dom"/>
</dbReference>
<gene>
    <name evidence="3" type="ORF">LY60_02382</name>
</gene>
<dbReference type="EMBL" id="VLKH01000006">
    <property type="protein sequence ID" value="TWH79404.1"/>
    <property type="molecule type" value="Genomic_DNA"/>
</dbReference>
<sequence length="345" mass="39369">MNTLKYTEAKEKFFFIDVRSPSEYEDDTITGAINIPLMTDEERKLIGTTYVQVGKTEAKRLGVNLISPKMPEMFEQVIDLKYKHGQLAAFCARGGYRSTYFASVFSSIGIPVFQLEGGYKSYRSEVIDALPKLNDKINYIMLNGNTGVGKTNILQSLRNLGCSVLDLEGAANHRGSMLGSIGIGKCNSQKKFETKIYDQLIKADDNFVFVEAESQKIGSVSIPKFISDKMRNGVQIFIEADIQDRIVNLKKDYTISDDWISESIRAMDMLNKYISKDRLELLKNEISMGNFDFVARELMEKYYDPMYNFKSDKINYAAKFKTSTDSDRTAMEILKWYEKDVKTKQ</sequence>
<dbReference type="Pfam" id="PF26341">
    <property type="entry name" value="AAA_SelU"/>
    <property type="match status" value="1"/>
</dbReference>
<evidence type="ECO:0000256" key="1">
    <source>
        <dbReference type="ARBA" id="ARBA00023266"/>
    </source>
</evidence>
<keyword evidence="1" id="KW-0711">Selenium</keyword>
<dbReference type="RefSeq" id="WP_145083771.1">
    <property type="nucleotide sequence ID" value="NZ_VLKH01000006.1"/>
</dbReference>
<dbReference type="InterPro" id="IPR058840">
    <property type="entry name" value="AAA_SelU"/>
</dbReference>
<evidence type="ECO:0000313" key="4">
    <source>
        <dbReference type="Proteomes" id="UP000315343"/>
    </source>
</evidence>
<dbReference type="OrthoDB" id="9808735at2"/>
<comment type="caution">
    <text evidence="3">The sequence shown here is derived from an EMBL/GenBank/DDBJ whole genome shotgun (WGS) entry which is preliminary data.</text>
</comment>
<reference evidence="3 4" key="1">
    <citation type="submission" date="2019-07" db="EMBL/GenBank/DDBJ databases">
        <title>Genomic Encyclopedia of Type Strains, Phase I: the one thousand microbial genomes (KMG-I) project.</title>
        <authorList>
            <person name="Kyrpides N."/>
        </authorList>
    </citation>
    <scope>NUCLEOTIDE SEQUENCE [LARGE SCALE GENOMIC DNA]</scope>
    <source>
        <strain evidence="3 4">DSM 13558</strain>
    </source>
</reference>
<name>A0A562J8Z3_9FIRM</name>
<proteinExistence type="predicted"/>
<dbReference type="PANTHER" id="PTHR30401">
    <property type="entry name" value="TRNA 2-SELENOURIDINE SYNTHASE"/>
    <property type="match status" value="1"/>
</dbReference>
<feature type="domain" description="Rhodanese" evidence="2">
    <location>
        <begin position="9"/>
        <end position="131"/>
    </location>
</feature>
<dbReference type="PANTHER" id="PTHR30401:SF0">
    <property type="entry name" value="TRNA 2-SELENOURIDINE SYNTHASE"/>
    <property type="match status" value="1"/>
</dbReference>
<dbReference type="GO" id="GO:0002098">
    <property type="term" value="P:tRNA wobble uridine modification"/>
    <property type="evidence" value="ECO:0007669"/>
    <property type="project" value="InterPro"/>
</dbReference>
<keyword evidence="4" id="KW-1185">Reference proteome</keyword>
<dbReference type="SUPFAM" id="SSF52821">
    <property type="entry name" value="Rhodanese/Cell cycle control phosphatase"/>
    <property type="match status" value="1"/>
</dbReference>
<dbReference type="InterPro" id="IPR017582">
    <property type="entry name" value="SelU"/>
</dbReference>